<gene>
    <name evidence="1" type="ORF">GcM1_226034</name>
</gene>
<evidence type="ECO:0000313" key="1">
    <source>
        <dbReference type="EMBL" id="RKF76529.1"/>
    </source>
</evidence>
<dbReference type="EMBL" id="MCBS01022659">
    <property type="protein sequence ID" value="RKF76529.1"/>
    <property type="molecule type" value="Genomic_DNA"/>
</dbReference>
<protein>
    <submittedName>
        <fullName evidence="1">Uncharacterized protein</fullName>
    </submittedName>
</protein>
<dbReference type="Proteomes" id="UP000285326">
    <property type="component" value="Unassembled WGS sequence"/>
</dbReference>
<reference evidence="1 2" key="1">
    <citation type="journal article" date="2018" name="BMC Genomics">
        <title>Comparative genome analyses reveal sequence features reflecting distinct modes of host-adaptation between dicot and monocot powdery mildew.</title>
        <authorList>
            <person name="Wu Y."/>
            <person name="Ma X."/>
            <person name="Pan Z."/>
            <person name="Kale S.D."/>
            <person name="Song Y."/>
            <person name="King H."/>
            <person name="Zhang Q."/>
            <person name="Presley C."/>
            <person name="Deng X."/>
            <person name="Wei C.I."/>
            <person name="Xiao S."/>
        </authorList>
    </citation>
    <scope>NUCLEOTIDE SEQUENCE [LARGE SCALE GENOMIC DNA]</scope>
    <source>
        <strain evidence="1">UMSG1</strain>
    </source>
</reference>
<name>A0A420IPP2_9PEZI</name>
<accession>A0A420IPP2</accession>
<organism evidence="1 2">
    <name type="scientific">Golovinomyces cichoracearum</name>
    <dbReference type="NCBI Taxonomy" id="62708"/>
    <lineage>
        <taxon>Eukaryota</taxon>
        <taxon>Fungi</taxon>
        <taxon>Dikarya</taxon>
        <taxon>Ascomycota</taxon>
        <taxon>Pezizomycotina</taxon>
        <taxon>Leotiomycetes</taxon>
        <taxon>Erysiphales</taxon>
        <taxon>Erysiphaceae</taxon>
        <taxon>Golovinomyces</taxon>
    </lineage>
</organism>
<evidence type="ECO:0000313" key="2">
    <source>
        <dbReference type="Proteomes" id="UP000285326"/>
    </source>
</evidence>
<sequence>MAYHYTIRPSTNPYTRAGFKFGSRNSAKVLTSNINIYRPKLLAEEVTEA</sequence>
<comment type="caution">
    <text evidence="1">The sequence shown here is derived from an EMBL/GenBank/DDBJ whole genome shotgun (WGS) entry which is preliminary data.</text>
</comment>
<proteinExistence type="predicted"/>
<dbReference type="AlphaFoldDB" id="A0A420IPP2"/>